<proteinExistence type="predicted"/>
<organism evidence="2 3">
    <name type="scientific">Sphingomonas yabuuchiae</name>
    <dbReference type="NCBI Taxonomy" id="172044"/>
    <lineage>
        <taxon>Bacteria</taxon>
        <taxon>Pseudomonadati</taxon>
        <taxon>Pseudomonadota</taxon>
        <taxon>Alphaproteobacteria</taxon>
        <taxon>Sphingomonadales</taxon>
        <taxon>Sphingomonadaceae</taxon>
        <taxon>Sphingomonas</taxon>
    </lineage>
</organism>
<dbReference type="Proteomes" id="UP000073923">
    <property type="component" value="Unassembled WGS sequence"/>
</dbReference>
<dbReference type="OrthoDB" id="7581756at2"/>
<reference evidence="2 3" key="1">
    <citation type="journal article" date="2016" name="Front. Microbiol.">
        <title>Genomic Resource of Rice Seed Associated Bacteria.</title>
        <authorList>
            <person name="Midha S."/>
            <person name="Bansal K."/>
            <person name="Sharma S."/>
            <person name="Kumar N."/>
            <person name="Patil P.P."/>
            <person name="Chaudhry V."/>
            <person name="Patil P.B."/>
        </authorList>
    </citation>
    <scope>NUCLEOTIDE SEQUENCE [LARGE SCALE GENOMIC DNA]</scope>
    <source>
        <strain evidence="2 3">NS355</strain>
    </source>
</reference>
<dbReference type="EMBL" id="LDTF01000020">
    <property type="protein sequence ID" value="KTT99857.1"/>
    <property type="molecule type" value="Genomic_DNA"/>
</dbReference>
<keyword evidence="1" id="KW-1133">Transmembrane helix</keyword>
<keyword evidence="1" id="KW-0472">Membrane</keyword>
<sequence>MPYLIGMILGDVLGRIGFFRAAGATLLLGGVAFLAYRLAAANLDPAMAYGAAAAAPLALFGWAIWHPAASRLRLWIVDGVYLAARLAMWWAAAAFAIGLVAAQFRIDRWLAGEWPQAATAGFFWLVQRALGAQVARSHRIMGERSVIEVDA</sequence>
<name>A0A147IW51_9SPHN</name>
<feature type="transmembrane region" description="Helical" evidence="1">
    <location>
        <begin position="48"/>
        <end position="68"/>
    </location>
</feature>
<keyword evidence="1" id="KW-0812">Transmembrane</keyword>
<dbReference type="RefSeq" id="WP_058744802.1">
    <property type="nucleotide sequence ID" value="NZ_LDTF01000020.1"/>
</dbReference>
<comment type="caution">
    <text evidence="2">The sequence shown here is derived from an EMBL/GenBank/DDBJ whole genome shotgun (WGS) entry which is preliminary data.</text>
</comment>
<protein>
    <submittedName>
        <fullName evidence="2">Uncharacterized protein</fullName>
    </submittedName>
</protein>
<evidence type="ECO:0000313" key="3">
    <source>
        <dbReference type="Proteomes" id="UP000073923"/>
    </source>
</evidence>
<evidence type="ECO:0000313" key="2">
    <source>
        <dbReference type="EMBL" id="KTT99857.1"/>
    </source>
</evidence>
<accession>A0A147IW51</accession>
<dbReference type="AlphaFoldDB" id="A0A147IW51"/>
<gene>
    <name evidence="2" type="ORF">NS355_05600</name>
</gene>
<feature type="transmembrane region" description="Helical" evidence="1">
    <location>
        <begin position="12"/>
        <end position="36"/>
    </location>
</feature>
<feature type="transmembrane region" description="Helical" evidence="1">
    <location>
        <begin position="80"/>
        <end position="102"/>
    </location>
</feature>
<dbReference type="PATRIC" id="fig|172044.3.peg.854"/>
<evidence type="ECO:0000256" key="1">
    <source>
        <dbReference type="SAM" id="Phobius"/>
    </source>
</evidence>